<keyword evidence="3" id="KW-0813">Transport</keyword>
<keyword evidence="4 8" id="KW-0812">Transmembrane</keyword>
<dbReference type="InterPro" id="IPR023271">
    <property type="entry name" value="Aquaporin-like"/>
</dbReference>
<dbReference type="Pfam" id="PF00230">
    <property type="entry name" value="MIP"/>
    <property type="match status" value="1"/>
</dbReference>
<feature type="transmembrane region" description="Helical" evidence="8">
    <location>
        <begin position="538"/>
        <end position="557"/>
    </location>
</feature>
<feature type="compositionally biased region" description="Polar residues" evidence="7">
    <location>
        <begin position="33"/>
        <end position="47"/>
    </location>
</feature>
<feature type="region of interest" description="Disordered" evidence="7">
    <location>
        <begin position="222"/>
        <end position="250"/>
    </location>
</feature>
<dbReference type="PRINTS" id="PR00783">
    <property type="entry name" value="MINTRINSICP"/>
</dbReference>
<dbReference type="CDD" id="cd00333">
    <property type="entry name" value="MIP"/>
    <property type="match status" value="1"/>
</dbReference>
<evidence type="ECO:0000256" key="6">
    <source>
        <dbReference type="ARBA" id="ARBA00023136"/>
    </source>
</evidence>
<dbReference type="InterPro" id="IPR000425">
    <property type="entry name" value="MIP"/>
</dbReference>
<keyword evidence="10" id="KW-1185">Reference proteome</keyword>
<evidence type="ECO:0000256" key="7">
    <source>
        <dbReference type="SAM" id="MobiDB-lite"/>
    </source>
</evidence>
<feature type="compositionally biased region" description="Basic residues" evidence="7">
    <location>
        <begin position="60"/>
        <end position="70"/>
    </location>
</feature>
<evidence type="ECO:0000256" key="3">
    <source>
        <dbReference type="ARBA" id="ARBA00022448"/>
    </source>
</evidence>
<evidence type="ECO:0000256" key="5">
    <source>
        <dbReference type="ARBA" id="ARBA00022989"/>
    </source>
</evidence>
<comment type="subcellular location">
    <subcellularLocation>
        <location evidence="1">Membrane</location>
        <topology evidence="1">Multi-pass membrane protein</topology>
    </subcellularLocation>
</comment>
<feature type="compositionally biased region" description="Polar residues" evidence="7">
    <location>
        <begin position="131"/>
        <end position="143"/>
    </location>
</feature>
<feature type="region of interest" description="Disordered" evidence="7">
    <location>
        <begin position="1"/>
        <end position="169"/>
    </location>
</feature>
<accession>A0ABR1M8T8</accession>
<feature type="transmembrane region" description="Helical" evidence="8">
    <location>
        <begin position="412"/>
        <end position="431"/>
    </location>
</feature>
<name>A0ABR1M8T8_9PEZI</name>
<comment type="caution">
    <text evidence="9">The sequence shown here is derived from an EMBL/GenBank/DDBJ whole genome shotgun (WGS) entry which is preliminary data.</text>
</comment>
<dbReference type="GeneID" id="92026816"/>
<feature type="transmembrane region" description="Helical" evidence="8">
    <location>
        <begin position="569"/>
        <end position="586"/>
    </location>
</feature>
<proteinExistence type="inferred from homology"/>
<comment type="similarity">
    <text evidence="2">Belongs to the MIP/aquaporin (TC 1.A.8) family.</text>
</comment>
<dbReference type="SUPFAM" id="SSF81338">
    <property type="entry name" value="Aquaporin-like"/>
    <property type="match status" value="1"/>
</dbReference>
<dbReference type="PANTHER" id="PTHR43829:SF24">
    <property type="entry name" value="MIP AQUAPORIN (EUROFUNG)"/>
    <property type="match status" value="1"/>
</dbReference>
<evidence type="ECO:0000256" key="2">
    <source>
        <dbReference type="ARBA" id="ARBA00006175"/>
    </source>
</evidence>
<reference evidence="9 10" key="1">
    <citation type="submission" date="2024-04" db="EMBL/GenBank/DDBJ databases">
        <title>Phyllosticta paracitricarpa is synonymous to the EU quarantine fungus P. citricarpa based on phylogenomic analyses.</title>
        <authorList>
            <consortium name="Lawrence Berkeley National Laboratory"/>
            <person name="Van ingen-buijs V.A."/>
            <person name="Van westerhoven A.C."/>
            <person name="Haridas S."/>
            <person name="Skiadas P."/>
            <person name="Martin F."/>
            <person name="Groenewald J.Z."/>
            <person name="Crous P.W."/>
            <person name="Seidl M.F."/>
        </authorList>
    </citation>
    <scope>NUCLEOTIDE SEQUENCE [LARGE SCALE GENOMIC DNA]</scope>
    <source>
        <strain evidence="9 10">CPC 17464</strain>
    </source>
</reference>
<feature type="region of interest" description="Disordered" evidence="7">
    <location>
        <begin position="351"/>
        <end position="377"/>
    </location>
</feature>
<evidence type="ECO:0000313" key="10">
    <source>
        <dbReference type="Proteomes" id="UP001360953"/>
    </source>
</evidence>
<evidence type="ECO:0000256" key="8">
    <source>
        <dbReference type="SAM" id="Phobius"/>
    </source>
</evidence>
<feature type="transmembrane region" description="Helical" evidence="8">
    <location>
        <begin position="443"/>
        <end position="465"/>
    </location>
</feature>
<evidence type="ECO:0000256" key="4">
    <source>
        <dbReference type="ARBA" id="ARBA00022692"/>
    </source>
</evidence>
<dbReference type="InterPro" id="IPR050363">
    <property type="entry name" value="MIP/Aquaporin"/>
</dbReference>
<gene>
    <name evidence="9" type="ORF">J3D65DRAFT_13275</name>
</gene>
<organism evidence="9 10">
    <name type="scientific">Phyllosticta citribraziliensis</name>
    <dbReference type="NCBI Taxonomy" id="989973"/>
    <lineage>
        <taxon>Eukaryota</taxon>
        <taxon>Fungi</taxon>
        <taxon>Dikarya</taxon>
        <taxon>Ascomycota</taxon>
        <taxon>Pezizomycotina</taxon>
        <taxon>Dothideomycetes</taxon>
        <taxon>Dothideomycetes incertae sedis</taxon>
        <taxon>Botryosphaeriales</taxon>
        <taxon>Phyllostictaceae</taxon>
        <taxon>Phyllosticta</taxon>
    </lineage>
</organism>
<protein>
    <submittedName>
        <fullName evidence="9">MIP aquaporin</fullName>
    </submittedName>
</protein>
<sequence length="693" mass="75429">MEGGKSTPVSDHPDLGRTEIQKVTVTHEDETNESPTGTQPRGPQSLTVADEGSSRESTKHTRTARTRPPLRTRNVPPVANACSVPDDPPTLPETTVSARDFGEMPLKPRSSSQGDEELPAIPEEPRLCLYPSNNASAFSQRNGSIRRRRRGTLANRRGTVASVEPPGGISLAGSSDLPALATHQPYVEPGYADLNPAYEQPVNSRPVWGLAKPLPRVVRPSMVPQEDEQEVSGDADGGNQAFSDSDLEKGQVEPTFNVGKISNQLRGARERRESNFLQRWGSRNSATDRFGSISAALSPGERPVRFAPGRSSGGEIGWDRRRSSSYFPRSHTPFNLACSPGYFGQRTGETEEVRFPDNASTTTTEHDLHDEEKDWSEDEVDLKPYIPEDEVHNNHTHWSVIRTRFREPFAEFLAVVVQLTLGFCADLTAITSNSVNGNAATNYFAWGFATMLGIYIAGGISGAHLNPAVSLTLWMFRGFPLRKVPGYIFAQILGAFVATLIAFGIYQDIILSWGGTDLGAGGTAAAFLTYPRSVDIDTAFFTEFVGTAILTIAILALGDDTNAPPGAGMSALIMGLVITVECMAFSNNTGCAMNPSRDLGPRLALLALGYGADLFRNTWWFYGPWGATLTGAFVGALLYDGLIFVGGESPVNYPGARFKRAEKMWREEWARRLKIERLRTPPKDGTERTAAGT</sequence>
<dbReference type="PROSITE" id="PS00221">
    <property type="entry name" value="MIP"/>
    <property type="match status" value="1"/>
</dbReference>
<feature type="compositionally biased region" description="Basic and acidic residues" evidence="7">
    <location>
        <begin position="11"/>
        <end position="29"/>
    </location>
</feature>
<evidence type="ECO:0000256" key="1">
    <source>
        <dbReference type="ARBA" id="ARBA00004141"/>
    </source>
</evidence>
<keyword evidence="6 8" id="KW-0472">Membrane</keyword>
<keyword evidence="5 8" id="KW-1133">Transmembrane helix</keyword>
<evidence type="ECO:0000313" key="9">
    <source>
        <dbReference type="EMBL" id="KAK7544288.1"/>
    </source>
</evidence>
<feature type="transmembrane region" description="Helical" evidence="8">
    <location>
        <begin position="486"/>
        <end position="506"/>
    </location>
</feature>
<dbReference type="Proteomes" id="UP001360953">
    <property type="component" value="Unassembled WGS sequence"/>
</dbReference>
<dbReference type="PANTHER" id="PTHR43829">
    <property type="entry name" value="AQUAPORIN OR AQUAGLYCEROPORIN RELATED"/>
    <property type="match status" value="1"/>
</dbReference>
<dbReference type="InterPro" id="IPR022357">
    <property type="entry name" value="MIP_CS"/>
</dbReference>
<dbReference type="RefSeq" id="XP_066659523.1">
    <property type="nucleotide sequence ID" value="XM_066793910.1"/>
</dbReference>
<feature type="transmembrane region" description="Helical" evidence="8">
    <location>
        <begin position="619"/>
        <end position="639"/>
    </location>
</feature>
<dbReference type="NCBIfam" id="TIGR00861">
    <property type="entry name" value="MIP"/>
    <property type="match status" value="1"/>
</dbReference>
<dbReference type="Gene3D" id="1.20.1080.10">
    <property type="entry name" value="Glycerol uptake facilitator protein"/>
    <property type="match status" value="1"/>
</dbReference>
<dbReference type="EMBL" id="JBBPEH010000001">
    <property type="protein sequence ID" value="KAK7544288.1"/>
    <property type="molecule type" value="Genomic_DNA"/>
</dbReference>